<evidence type="ECO:0000256" key="1">
    <source>
        <dbReference type="SAM" id="MobiDB-lite"/>
    </source>
</evidence>
<dbReference type="Proteomes" id="UP000237144">
    <property type="component" value="Unassembled WGS sequence"/>
</dbReference>
<evidence type="ECO:0000313" key="3">
    <source>
        <dbReference type="EMBL" id="POY75718.1"/>
    </source>
</evidence>
<reference evidence="3 4" key="1">
    <citation type="journal article" date="2018" name="Front. Microbiol.">
        <title>Prospects for Fungal Bioremediation of Acidic Radioactive Waste Sites: Characterization and Genome Sequence of Rhodotorula taiwanensis MD1149.</title>
        <authorList>
            <person name="Tkavc R."/>
            <person name="Matrosova V.Y."/>
            <person name="Grichenko O.E."/>
            <person name="Gostincar C."/>
            <person name="Volpe R.P."/>
            <person name="Klimenkova P."/>
            <person name="Gaidamakova E.K."/>
            <person name="Zhou C.E."/>
            <person name="Stewart B.J."/>
            <person name="Lyman M.G."/>
            <person name="Malfatti S.A."/>
            <person name="Rubinfeld B."/>
            <person name="Courtot M."/>
            <person name="Singh J."/>
            <person name="Dalgard C.L."/>
            <person name="Hamilton T."/>
            <person name="Frey K.G."/>
            <person name="Gunde-Cimerman N."/>
            <person name="Dugan L."/>
            <person name="Daly M.J."/>
        </authorList>
    </citation>
    <scope>NUCLEOTIDE SEQUENCE [LARGE SCALE GENOMIC DNA]</scope>
    <source>
        <strain evidence="3 4">MD1149</strain>
    </source>
</reference>
<dbReference type="OrthoDB" id="2590973at2759"/>
<feature type="region of interest" description="Disordered" evidence="1">
    <location>
        <begin position="187"/>
        <end position="217"/>
    </location>
</feature>
<dbReference type="AlphaFoldDB" id="A0A2S5BG21"/>
<accession>A0A2S5BG21</accession>
<keyword evidence="4" id="KW-1185">Reference proteome</keyword>
<name>A0A2S5BG21_9BASI</name>
<keyword evidence="2" id="KW-0472">Membrane</keyword>
<proteinExistence type="predicted"/>
<comment type="caution">
    <text evidence="3">The sequence shown here is derived from an EMBL/GenBank/DDBJ whole genome shotgun (WGS) entry which is preliminary data.</text>
</comment>
<evidence type="ECO:0000313" key="4">
    <source>
        <dbReference type="Proteomes" id="UP000237144"/>
    </source>
</evidence>
<feature type="transmembrane region" description="Helical" evidence="2">
    <location>
        <begin position="96"/>
        <end position="115"/>
    </location>
</feature>
<evidence type="ECO:0000256" key="2">
    <source>
        <dbReference type="SAM" id="Phobius"/>
    </source>
</evidence>
<feature type="compositionally biased region" description="Basic and acidic residues" evidence="1">
    <location>
        <begin position="187"/>
        <end position="200"/>
    </location>
</feature>
<gene>
    <name evidence="3" type="ORF">BMF94_1341</name>
</gene>
<feature type="transmembrane region" description="Helical" evidence="2">
    <location>
        <begin position="154"/>
        <end position="177"/>
    </location>
</feature>
<keyword evidence="2" id="KW-0812">Transmembrane</keyword>
<keyword evidence="2" id="KW-1133">Transmembrane helix</keyword>
<protein>
    <recommendedName>
        <fullName evidence="5">MARVEL domain-containing protein</fullName>
    </recommendedName>
</protein>
<evidence type="ECO:0008006" key="5">
    <source>
        <dbReference type="Google" id="ProtNLM"/>
    </source>
</evidence>
<feature type="transmembrane region" description="Helical" evidence="2">
    <location>
        <begin position="53"/>
        <end position="75"/>
    </location>
</feature>
<sequence length="245" mass="26556">MYLRWSRTLFFLLTQALCIVEIGLASWALKYGIDKQHFAKSILPTAHLNLTDAFAVGGAVTAAAGVASLLCLCMLTWTIIFPRKSETLRSVRIKEAMFAFAIGFFIATLIPATYICARKSGQLSAPGLSPVVIQSLLKATGQNLAYSAQTPIKAYVIVGWIALLSLIISLVLVSIAARKTLKYGEDRTGPLQHSEHDLPTHHQHHTGSARDVSMSEPRTSVTTEKYNGVNGVTHAEKPIGSTVHA</sequence>
<organism evidence="3 4">
    <name type="scientific">Rhodotorula taiwanensis</name>
    <dbReference type="NCBI Taxonomy" id="741276"/>
    <lineage>
        <taxon>Eukaryota</taxon>
        <taxon>Fungi</taxon>
        <taxon>Dikarya</taxon>
        <taxon>Basidiomycota</taxon>
        <taxon>Pucciniomycotina</taxon>
        <taxon>Microbotryomycetes</taxon>
        <taxon>Sporidiobolales</taxon>
        <taxon>Sporidiobolaceae</taxon>
        <taxon>Rhodotorula</taxon>
    </lineage>
</organism>
<dbReference type="EMBL" id="PJQD01000013">
    <property type="protein sequence ID" value="POY75718.1"/>
    <property type="molecule type" value="Genomic_DNA"/>
</dbReference>